<dbReference type="InterPro" id="IPR015797">
    <property type="entry name" value="NUDIX_hydrolase-like_dom_sf"/>
</dbReference>
<feature type="domain" description="Nudix hydrolase" evidence="1">
    <location>
        <begin position="12"/>
        <end position="142"/>
    </location>
</feature>
<evidence type="ECO:0000313" key="3">
    <source>
        <dbReference type="Proteomes" id="UP000598271"/>
    </source>
</evidence>
<dbReference type="SUPFAM" id="SSF55811">
    <property type="entry name" value="Nudix"/>
    <property type="match status" value="1"/>
</dbReference>
<dbReference type="PROSITE" id="PS51462">
    <property type="entry name" value="NUDIX"/>
    <property type="match status" value="1"/>
</dbReference>
<sequence length="234" mass="27225">MLEQYQAQTKCLVALDSIIFGFDGEELKLLLVKRGLEEHGDTWSLMGGWLRPHEDTEDAAARILFELTGLSDIYLEQLQVFGAPYRDPVERTVSIAYFALINVADYKDVISHTFEAQWFSTQELPTLLFDHGRMVELAIDRLRYKATQHPIGFELLPDKFTIPQLQKLYEAIFNTEFDKRNFSRKILSTKLLIKLDEKQKGYSKKGAYLYKVDKDEYRKVFDTFLNFVPNGFMA</sequence>
<dbReference type="Proteomes" id="UP000598271">
    <property type="component" value="Unassembled WGS sequence"/>
</dbReference>
<accession>A0A8J3D3G9</accession>
<proteinExistence type="predicted"/>
<dbReference type="InterPro" id="IPR054105">
    <property type="entry name" value="WHD_NrtR"/>
</dbReference>
<dbReference type="SUPFAM" id="SSF46785">
    <property type="entry name" value="Winged helix' DNA-binding domain"/>
    <property type="match status" value="1"/>
</dbReference>
<protein>
    <submittedName>
        <fullName evidence="2">DNA mismatch repair protein MutT</fullName>
    </submittedName>
</protein>
<keyword evidence="3" id="KW-1185">Reference proteome</keyword>
<evidence type="ECO:0000313" key="2">
    <source>
        <dbReference type="EMBL" id="GHB64876.1"/>
    </source>
</evidence>
<organism evidence="2 3">
    <name type="scientific">Persicitalea jodogahamensis</name>
    <dbReference type="NCBI Taxonomy" id="402147"/>
    <lineage>
        <taxon>Bacteria</taxon>
        <taxon>Pseudomonadati</taxon>
        <taxon>Bacteroidota</taxon>
        <taxon>Cytophagia</taxon>
        <taxon>Cytophagales</taxon>
        <taxon>Spirosomataceae</taxon>
        <taxon>Persicitalea</taxon>
    </lineage>
</organism>
<dbReference type="InterPro" id="IPR036388">
    <property type="entry name" value="WH-like_DNA-bd_sf"/>
</dbReference>
<dbReference type="PANTHER" id="PTHR43736">
    <property type="entry name" value="ADP-RIBOSE PYROPHOSPHATASE"/>
    <property type="match status" value="1"/>
</dbReference>
<dbReference type="PANTHER" id="PTHR43736:SF4">
    <property type="entry name" value="SLR1690 PROTEIN"/>
    <property type="match status" value="1"/>
</dbReference>
<dbReference type="Gene3D" id="1.10.10.10">
    <property type="entry name" value="Winged helix-like DNA-binding domain superfamily/Winged helix DNA-binding domain"/>
    <property type="match status" value="1"/>
</dbReference>
<dbReference type="InterPro" id="IPR000086">
    <property type="entry name" value="NUDIX_hydrolase_dom"/>
</dbReference>
<dbReference type="CDD" id="cd18873">
    <property type="entry name" value="NUDIX_NadM_like"/>
    <property type="match status" value="1"/>
</dbReference>
<dbReference type="Pfam" id="PF00293">
    <property type="entry name" value="NUDIX"/>
    <property type="match status" value="1"/>
</dbReference>
<dbReference type="Pfam" id="PF21906">
    <property type="entry name" value="WHD_NrtR"/>
    <property type="match status" value="1"/>
</dbReference>
<name>A0A8J3D3G9_9BACT</name>
<dbReference type="RefSeq" id="WP_189564032.1">
    <property type="nucleotide sequence ID" value="NZ_BMXF01000001.1"/>
</dbReference>
<reference evidence="2 3" key="1">
    <citation type="journal article" date="2014" name="Int. J. Syst. Evol. Microbiol.">
        <title>Complete genome sequence of Corynebacterium casei LMG S-19264T (=DSM 44701T), isolated from a smear-ripened cheese.</title>
        <authorList>
            <consortium name="US DOE Joint Genome Institute (JGI-PGF)"/>
            <person name="Walter F."/>
            <person name="Albersmeier A."/>
            <person name="Kalinowski J."/>
            <person name="Ruckert C."/>
        </authorList>
    </citation>
    <scope>NUCLEOTIDE SEQUENCE [LARGE SCALE GENOMIC DNA]</scope>
    <source>
        <strain evidence="2 3">KCTC 12866</strain>
    </source>
</reference>
<gene>
    <name evidence="2" type="ORF">GCM10007390_18660</name>
</gene>
<dbReference type="AlphaFoldDB" id="A0A8J3D3G9"/>
<dbReference type="EMBL" id="BMXF01000001">
    <property type="protein sequence ID" value="GHB64876.1"/>
    <property type="molecule type" value="Genomic_DNA"/>
</dbReference>
<evidence type="ECO:0000259" key="1">
    <source>
        <dbReference type="PROSITE" id="PS51462"/>
    </source>
</evidence>
<dbReference type="Gene3D" id="3.90.79.10">
    <property type="entry name" value="Nucleoside Triphosphate Pyrophosphohydrolase"/>
    <property type="match status" value="1"/>
</dbReference>
<dbReference type="InterPro" id="IPR036390">
    <property type="entry name" value="WH_DNA-bd_sf"/>
</dbReference>
<comment type="caution">
    <text evidence="2">The sequence shown here is derived from an EMBL/GenBank/DDBJ whole genome shotgun (WGS) entry which is preliminary data.</text>
</comment>